<proteinExistence type="predicted"/>
<comment type="caution">
    <text evidence="1">The sequence shown here is derived from an EMBL/GenBank/DDBJ whole genome shotgun (WGS) entry which is preliminary data.</text>
</comment>
<keyword evidence="2" id="KW-1185">Reference proteome</keyword>
<evidence type="ECO:0000313" key="1">
    <source>
        <dbReference type="EMBL" id="GBP69231.1"/>
    </source>
</evidence>
<evidence type="ECO:0000313" key="2">
    <source>
        <dbReference type="Proteomes" id="UP000299102"/>
    </source>
</evidence>
<gene>
    <name evidence="1" type="ORF">EVAR_96745_1</name>
</gene>
<protein>
    <submittedName>
        <fullName evidence="1">Uncharacterized protein</fullName>
    </submittedName>
</protein>
<dbReference type="Proteomes" id="UP000299102">
    <property type="component" value="Unassembled WGS sequence"/>
</dbReference>
<accession>A0A4C1XYY9</accession>
<organism evidence="1 2">
    <name type="scientific">Eumeta variegata</name>
    <name type="common">Bagworm moth</name>
    <name type="synonym">Eumeta japonica</name>
    <dbReference type="NCBI Taxonomy" id="151549"/>
    <lineage>
        <taxon>Eukaryota</taxon>
        <taxon>Metazoa</taxon>
        <taxon>Ecdysozoa</taxon>
        <taxon>Arthropoda</taxon>
        <taxon>Hexapoda</taxon>
        <taxon>Insecta</taxon>
        <taxon>Pterygota</taxon>
        <taxon>Neoptera</taxon>
        <taxon>Endopterygota</taxon>
        <taxon>Lepidoptera</taxon>
        <taxon>Glossata</taxon>
        <taxon>Ditrysia</taxon>
        <taxon>Tineoidea</taxon>
        <taxon>Psychidae</taxon>
        <taxon>Oiketicinae</taxon>
        <taxon>Eumeta</taxon>
    </lineage>
</organism>
<dbReference type="AlphaFoldDB" id="A0A4C1XYY9"/>
<dbReference type="EMBL" id="BGZK01001034">
    <property type="protein sequence ID" value="GBP69231.1"/>
    <property type="molecule type" value="Genomic_DNA"/>
</dbReference>
<name>A0A4C1XYY9_EUMVA</name>
<reference evidence="1 2" key="1">
    <citation type="journal article" date="2019" name="Commun. Biol.">
        <title>The bagworm genome reveals a unique fibroin gene that provides high tensile strength.</title>
        <authorList>
            <person name="Kono N."/>
            <person name="Nakamura H."/>
            <person name="Ohtoshi R."/>
            <person name="Tomita M."/>
            <person name="Numata K."/>
            <person name="Arakawa K."/>
        </authorList>
    </citation>
    <scope>NUCLEOTIDE SEQUENCE [LARGE SCALE GENOMIC DNA]</scope>
</reference>
<sequence>MLKRGSRSTSVRDQIVSRTGIRVKNVSHFFVSLYHELHSADGIFGHPSIQKTGDRSVADSYRSQPPCGLHADFVGMLTLSSTISTVMGYSKGKPLFVTTDCPTHSETTPEQDRHLTSDS</sequence>